<dbReference type="InterPro" id="IPR036020">
    <property type="entry name" value="WW_dom_sf"/>
</dbReference>
<feature type="region of interest" description="Disordered" evidence="1">
    <location>
        <begin position="1120"/>
        <end position="1196"/>
    </location>
</feature>
<reference evidence="4 5" key="1">
    <citation type="journal article" date="2018" name="Plant J.">
        <title>Genome sequences of Chlorella sorokiniana UTEX 1602 and Micractinium conductrix SAG 241.80: implications to maltose excretion by a green alga.</title>
        <authorList>
            <person name="Arriola M.B."/>
            <person name="Velmurugan N."/>
            <person name="Zhang Y."/>
            <person name="Plunkett M.H."/>
            <person name="Hondzo H."/>
            <person name="Barney B.M."/>
        </authorList>
    </citation>
    <scope>NUCLEOTIDE SEQUENCE [LARGE SCALE GENOMIC DNA]</scope>
    <source>
        <strain evidence="5">UTEX 1602</strain>
    </source>
</reference>
<feature type="compositionally biased region" description="Low complexity" evidence="1">
    <location>
        <begin position="719"/>
        <end position="734"/>
    </location>
</feature>
<feature type="domain" description="SAC" evidence="3">
    <location>
        <begin position="166"/>
        <end position="640"/>
    </location>
</feature>
<feature type="compositionally biased region" description="Low complexity" evidence="1">
    <location>
        <begin position="1055"/>
        <end position="1067"/>
    </location>
</feature>
<feature type="compositionally biased region" description="Low complexity" evidence="1">
    <location>
        <begin position="1182"/>
        <end position="1196"/>
    </location>
</feature>
<feature type="region of interest" description="Disordered" evidence="1">
    <location>
        <begin position="407"/>
        <end position="467"/>
    </location>
</feature>
<dbReference type="InterPro" id="IPR002013">
    <property type="entry name" value="SAC_dom"/>
</dbReference>
<feature type="compositionally biased region" description="Polar residues" evidence="1">
    <location>
        <begin position="743"/>
        <end position="753"/>
    </location>
</feature>
<evidence type="ECO:0000313" key="5">
    <source>
        <dbReference type="Proteomes" id="UP000239899"/>
    </source>
</evidence>
<dbReference type="CDD" id="cd00201">
    <property type="entry name" value="WW"/>
    <property type="match status" value="1"/>
</dbReference>
<comment type="caution">
    <text evidence="4">The sequence shown here is derived from an EMBL/GenBank/DDBJ whole genome shotgun (WGS) entry which is preliminary data.</text>
</comment>
<dbReference type="Pfam" id="PF03061">
    <property type="entry name" value="4HBT"/>
    <property type="match status" value="1"/>
</dbReference>
<dbReference type="SUPFAM" id="SSF51045">
    <property type="entry name" value="WW domain"/>
    <property type="match status" value="1"/>
</dbReference>
<evidence type="ECO:0000259" key="3">
    <source>
        <dbReference type="PROSITE" id="PS50275"/>
    </source>
</evidence>
<accession>A0A2P6U3C0</accession>
<dbReference type="CDD" id="cd03443">
    <property type="entry name" value="PaaI_thioesterase"/>
    <property type="match status" value="1"/>
</dbReference>
<dbReference type="SUPFAM" id="SSF54637">
    <property type="entry name" value="Thioesterase/thiol ester dehydrase-isomerase"/>
    <property type="match status" value="1"/>
</dbReference>
<name>A0A2P6U3C0_CHLSO</name>
<sequence length="1434" mass="151296">MEDRQLAWSGSPFSPAAPRQSSIALLRNVGSGDHRIVTSISTRKSTEVLRINLRTGRLELENDAWSESSYENESEALDHLQSRGYEVAERGYALLGYAAAGATAGVLLATRVREKAVLPGGHTMYAVTDSAWAMVPLQNEAADAAAAAALAGLPPPRADGDFWRTMQQFTLNNAHYYCETADISRPFPSERDPRDPAPEFVWNSWLRQPLLELGLYDHCPALLQGAVECSAQQLLGSSTKFSMCLISRRSRRHPGTRYIARGLNSLAGPGNEIECEILTWTHPEQQHFGAGSVSSGAHAMAGGGPGGIYSFSAAGAAVREGSIGGSSGFAGASRGSSQPGGEPLRWARVVWRRGTVPIWWGVQLQSLAQGLQAEVYVREEHPYQGTASYFRNVQRQHQPRPILPAAAAAGEQAAAGEGGAGGGGSEGWTLVDQAGAEASASSSARTSASHSSAAAGAAPQGPESEQDASCRVPVTCINLLHANPKKASELMLSSHFQDAMRHVRRRLGSAAPIKVVNFDWHGNMGRLSEEKAVEGFWSLMEPFVKQTGFAWGWMEPAHPEAEQPSSNGSSSSVAAATGGDGSGAAAAPATVWQPNWRMRWGGQQAGLLRFNCADSLDRTNAATCFAMLPVLQEQLRVLGIPLESAVSPATAALMRSRQRSSAGDVAALASQQPGGLEAQEAAAAAGLPEGWEVRQHEGRLLYIDHINKTTQWAPPSPAAPGSSDASGSSTPSSARGKRPGSAGLSSRMMQSASDMLARLQQRSVPAAGGSTTAGPGQRATPMLNLERRSSPPRDGGSYAASTGASGGGSAHGGGFFSRSRNNSSSNLAAVPHAASAPDMSLSSSRPSTASEAPSSPRRSTQQQDPLRPWAFFSYDINDVRERLAKDAVSDYVEMFRVHGDIHSFLYTGSPAMHSHVLALVVQGGKGYGAVSGVGKLQNLRVAVQRRWNNTVSDTSRQQAMELFLGLRIHDRGDQKGYFPGLQLAYQDSTQALLGGLEPFEFTPLPPAPHSRHSSNVPSAWGPLGAGAPAADAAAAAAAAMAHRLPLLEEESSAGMAASLQQAAEAGAPQRREERQDGAAVWEQYDRAHPVPGVHTVQHDGRLGVRQSLMDLEPLPDGEMAYEQQVGGSPSSGSHQRSSSGGSGSLGLGGSRSSRLAQGSGEPSAASLPLEQGQLPSRNASTASSRSPAAGPEAPPAAGLTMDAALAFPMPATQPGLWAAVLVVLGGATLAWCRSTAEQQPGGHQSSALAQLKHSHRTRSANRLGRAAGWVAEIEQHSELIMNAEMLLESSHPILEDDHLFSALLQQGLLEDMEGFYNDETQTFRAIVSLGRNICGHPRIVHGGLTAAMIDETLGILMFSLKRSQAITLPGPMFTVQLDISYKAKIDAGAVVLCTAEVESLEGRKLWMKATVSDGPGGTVYATARSLFIAPRPRE</sequence>
<dbReference type="PANTHER" id="PTHR46817:SF1">
    <property type="entry name" value="SAC DOMAIN-CONTAINING PROTEIN"/>
    <property type="match status" value="1"/>
</dbReference>
<feature type="compositionally biased region" description="Low complexity" evidence="1">
    <location>
        <begin position="565"/>
        <end position="587"/>
    </location>
</feature>
<feature type="compositionally biased region" description="Polar residues" evidence="1">
    <location>
        <begin position="840"/>
        <end position="864"/>
    </location>
</feature>
<feature type="compositionally biased region" description="Low complexity" evidence="1">
    <location>
        <begin position="434"/>
        <end position="458"/>
    </location>
</feature>
<feature type="region of interest" description="Disordered" evidence="1">
    <location>
        <begin position="1055"/>
        <end position="1078"/>
    </location>
</feature>
<feature type="compositionally biased region" description="Gly residues" evidence="1">
    <location>
        <begin position="804"/>
        <end position="815"/>
    </location>
</feature>
<keyword evidence="5" id="KW-1185">Reference proteome</keyword>
<dbReference type="PANTHER" id="PTHR46817">
    <property type="entry name" value="PHOSPHOINOSITIDE PHOSPHATASE SAC9-RELATED"/>
    <property type="match status" value="1"/>
</dbReference>
<feature type="domain" description="WW" evidence="2">
    <location>
        <begin position="685"/>
        <end position="717"/>
    </location>
</feature>
<dbReference type="PROSITE" id="PS50275">
    <property type="entry name" value="SAC"/>
    <property type="match status" value="1"/>
</dbReference>
<dbReference type="InterPro" id="IPR001202">
    <property type="entry name" value="WW_dom"/>
</dbReference>
<evidence type="ECO:0000259" key="2">
    <source>
        <dbReference type="PROSITE" id="PS50020"/>
    </source>
</evidence>
<feature type="region of interest" description="Disordered" evidence="1">
    <location>
        <begin position="557"/>
        <end position="587"/>
    </location>
</feature>
<dbReference type="Pfam" id="PF02383">
    <property type="entry name" value="Syja_N"/>
    <property type="match status" value="1"/>
</dbReference>
<dbReference type="Proteomes" id="UP000239899">
    <property type="component" value="Unassembled WGS sequence"/>
</dbReference>
<dbReference type="SMART" id="SM00456">
    <property type="entry name" value="WW"/>
    <property type="match status" value="1"/>
</dbReference>
<dbReference type="PROSITE" id="PS50020">
    <property type="entry name" value="WW_DOMAIN_2"/>
    <property type="match status" value="1"/>
</dbReference>
<dbReference type="OrthoDB" id="405996at2759"/>
<dbReference type="Gene3D" id="2.20.70.10">
    <property type="match status" value="1"/>
</dbReference>
<feature type="region of interest" description="Disordered" evidence="1">
    <location>
        <begin position="711"/>
        <end position="864"/>
    </location>
</feature>
<feature type="compositionally biased region" description="Gly residues" evidence="1">
    <location>
        <begin position="1140"/>
        <end position="1149"/>
    </location>
</feature>
<evidence type="ECO:0000256" key="1">
    <source>
        <dbReference type="SAM" id="MobiDB-lite"/>
    </source>
</evidence>
<gene>
    <name evidence="4" type="ORF">C2E21_1055</name>
</gene>
<feature type="compositionally biased region" description="Low complexity" evidence="1">
    <location>
        <begin position="765"/>
        <end position="776"/>
    </location>
</feature>
<dbReference type="EMBL" id="LHPG02000002">
    <property type="protein sequence ID" value="PRW60806.1"/>
    <property type="molecule type" value="Genomic_DNA"/>
</dbReference>
<dbReference type="InterPro" id="IPR006683">
    <property type="entry name" value="Thioestr_dom"/>
</dbReference>
<dbReference type="STRING" id="3076.A0A2P6U3C0"/>
<dbReference type="Gene3D" id="3.10.129.10">
    <property type="entry name" value="Hotdog Thioesterase"/>
    <property type="match status" value="1"/>
</dbReference>
<feature type="compositionally biased region" description="Low complexity" evidence="1">
    <location>
        <begin position="1150"/>
        <end position="1160"/>
    </location>
</feature>
<feature type="compositionally biased region" description="Low complexity" evidence="1">
    <location>
        <begin position="1126"/>
        <end position="1139"/>
    </location>
</feature>
<protein>
    <submittedName>
        <fullName evidence="4">Phosphoinositide phosphatase SAC9 isoform X1</fullName>
    </submittedName>
</protein>
<evidence type="ECO:0000313" key="4">
    <source>
        <dbReference type="EMBL" id="PRW60806.1"/>
    </source>
</evidence>
<organism evidence="4 5">
    <name type="scientific">Chlorella sorokiniana</name>
    <name type="common">Freshwater green alga</name>
    <dbReference type="NCBI Taxonomy" id="3076"/>
    <lineage>
        <taxon>Eukaryota</taxon>
        <taxon>Viridiplantae</taxon>
        <taxon>Chlorophyta</taxon>
        <taxon>core chlorophytes</taxon>
        <taxon>Trebouxiophyceae</taxon>
        <taxon>Chlorellales</taxon>
        <taxon>Chlorellaceae</taxon>
        <taxon>Chlorella clade</taxon>
        <taxon>Chlorella</taxon>
    </lineage>
</organism>
<dbReference type="GO" id="GO:0016791">
    <property type="term" value="F:phosphatase activity"/>
    <property type="evidence" value="ECO:0007669"/>
    <property type="project" value="InterPro"/>
</dbReference>
<feature type="compositionally biased region" description="Low complexity" evidence="1">
    <location>
        <begin position="816"/>
        <end position="826"/>
    </location>
</feature>
<dbReference type="InterPro" id="IPR029069">
    <property type="entry name" value="HotDog_dom_sf"/>
</dbReference>
<proteinExistence type="predicted"/>
<feature type="compositionally biased region" description="Gly residues" evidence="1">
    <location>
        <begin position="416"/>
        <end position="426"/>
    </location>
</feature>